<sequence>MIYVSQIPFPERRFSRRLTERALALEAGVRPSSSAGQEQLAAHTAAVFARCKISSTSRASSVSSEGGPHLREPVRWRHKCSVCIKLLSE</sequence>
<comment type="caution">
    <text evidence="1">The sequence shown here is derived from an EMBL/GenBank/DDBJ whole genome shotgun (WGS) entry which is preliminary data.</text>
</comment>
<dbReference type="Proteomes" id="UP000319801">
    <property type="component" value="Unassembled WGS sequence"/>
</dbReference>
<accession>A0A556TRR6</accession>
<organism evidence="1 2">
    <name type="scientific">Bagarius yarrelli</name>
    <name type="common">Goonch</name>
    <name type="synonym">Bagrus yarrelli</name>
    <dbReference type="NCBI Taxonomy" id="175774"/>
    <lineage>
        <taxon>Eukaryota</taxon>
        <taxon>Metazoa</taxon>
        <taxon>Chordata</taxon>
        <taxon>Craniata</taxon>
        <taxon>Vertebrata</taxon>
        <taxon>Euteleostomi</taxon>
        <taxon>Actinopterygii</taxon>
        <taxon>Neopterygii</taxon>
        <taxon>Teleostei</taxon>
        <taxon>Ostariophysi</taxon>
        <taxon>Siluriformes</taxon>
        <taxon>Sisoridae</taxon>
        <taxon>Sisorinae</taxon>
        <taxon>Bagarius</taxon>
    </lineage>
</organism>
<gene>
    <name evidence="1" type="ORF">Baya_4855</name>
</gene>
<dbReference type="AlphaFoldDB" id="A0A556TRR6"/>
<evidence type="ECO:0000313" key="2">
    <source>
        <dbReference type="Proteomes" id="UP000319801"/>
    </source>
</evidence>
<keyword evidence="2" id="KW-1185">Reference proteome</keyword>
<reference evidence="1 2" key="1">
    <citation type="journal article" date="2019" name="Genome Biol. Evol.">
        <title>Whole-Genome Sequencing of the Giant Devil Catfish, Bagarius yarrelli.</title>
        <authorList>
            <person name="Jiang W."/>
            <person name="Lv Y."/>
            <person name="Cheng L."/>
            <person name="Yang K."/>
            <person name="Chao B."/>
            <person name="Wang X."/>
            <person name="Li Y."/>
            <person name="Pan X."/>
            <person name="You X."/>
            <person name="Zhang Y."/>
            <person name="Yang J."/>
            <person name="Li J."/>
            <person name="Zhang X."/>
            <person name="Liu S."/>
            <person name="Sun C."/>
            <person name="Yang J."/>
            <person name="Shi Q."/>
        </authorList>
    </citation>
    <scope>NUCLEOTIDE SEQUENCE [LARGE SCALE GENOMIC DNA]</scope>
    <source>
        <strain evidence="1">JWS20170419001</strain>
        <tissue evidence="1">Muscle</tissue>
    </source>
</reference>
<evidence type="ECO:0000313" key="1">
    <source>
        <dbReference type="EMBL" id="TSK49653.1"/>
    </source>
</evidence>
<proteinExistence type="predicted"/>
<protein>
    <submittedName>
        <fullName evidence="1">Uncharacterized protein</fullName>
    </submittedName>
</protein>
<dbReference type="EMBL" id="VCAZ01000014">
    <property type="protein sequence ID" value="TSK49653.1"/>
    <property type="molecule type" value="Genomic_DNA"/>
</dbReference>
<name>A0A556TRR6_BAGYA</name>